<proteinExistence type="predicted"/>
<dbReference type="EMBL" id="JAPZBU010000012">
    <property type="protein sequence ID" value="KAJ5376256.1"/>
    <property type="molecule type" value="Genomic_DNA"/>
</dbReference>
<dbReference type="RefSeq" id="XP_056481286.1">
    <property type="nucleotide sequence ID" value="XM_056637779.1"/>
</dbReference>
<name>A0A9W9VEB9_9EURO</name>
<reference evidence="1" key="1">
    <citation type="submission" date="2022-12" db="EMBL/GenBank/DDBJ databases">
        <authorList>
            <person name="Petersen C."/>
        </authorList>
    </citation>
    <scope>NUCLEOTIDE SEQUENCE</scope>
    <source>
        <strain evidence="1">IBT 29677</strain>
    </source>
</reference>
<comment type="caution">
    <text evidence="1">The sequence shown here is derived from an EMBL/GenBank/DDBJ whole genome shotgun (WGS) entry which is preliminary data.</text>
</comment>
<keyword evidence="2" id="KW-1185">Reference proteome</keyword>
<gene>
    <name evidence="1" type="ORF">N7509_013142</name>
</gene>
<reference evidence="1" key="2">
    <citation type="journal article" date="2023" name="IMA Fungus">
        <title>Comparative genomic study of the Penicillium genus elucidates a diverse pangenome and 15 lateral gene transfer events.</title>
        <authorList>
            <person name="Petersen C."/>
            <person name="Sorensen T."/>
            <person name="Nielsen M.R."/>
            <person name="Sondergaard T.E."/>
            <person name="Sorensen J.L."/>
            <person name="Fitzpatrick D.A."/>
            <person name="Frisvad J.C."/>
            <person name="Nielsen K.L."/>
        </authorList>
    </citation>
    <scope>NUCLEOTIDE SEQUENCE</scope>
    <source>
        <strain evidence="1">IBT 29677</strain>
    </source>
</reference>
<organism evidence="1 2">
    <name type="scientific">Penicillium cosmopolitanum</name>
    <dbReference type="NCBI Taxonomy" id="1131564"/>
    <lineage>
        <taxon>Eukaryota</taxon>
        <taxon>Fungi</taxon>
        <taxon>Dikarya</taxon>
        <taxon>Ascomycota</taxon>
        <taxon>Pezizomycotina</taxon>
        <taxon>Eurotiomycetes</taxon>
        <taxon>Eurotiomycetidae</taxon>
        <taxon>Eurotiales</taxon>
        <taxon>Aspergillaceae</taxon>
        <taxon>Penicillium</taxon>
    </lineage>
</organism>
<sequence>MTTVPDLLVAPDYNISFELGKNPDGELIWTTGPRFRRIVMEKGQYCFCWQRPPHSQLLNKARRALQ</sequence>
<dbReference type="Proteomes" id="UP001147747">
    <property type="component" value="Unassembled WGS sequence"/>
</dbReference>
<dbReference type="AlphaFoldDB" id="A0A9W9VEB9"/>
<evidence type="ECO:0000313" key="2">
    <source>
        <dbReference type="Proteomes" id="UP001147747"/>
    </source>
</evidence>
<dbReference type="OrthoDB" id="4062651at2759"/>
<dbReference type="GeneID" id="81376759"/>
<accession>A0A9W9VEB9</accession>
<protein>
    <submittedName>
        <fullName evidence="1">Uncharacterized protein</fullName>
    </submittedName>
</protein>
<evidence type="ECO:0000313" key="1">
    <source>
        <dbReference type="EMBL" id="KAJ5376256.1"/>
    </source>
</evidence>